<feature type="transmembrane region" description="Helical" evidence="1">
    <location>
        <begin position="12"/>
        <end position="33"/>
    </location>
</feature>
<keyword evidence="1" id="KW-1133">Transmembrane helix</keyword>
<evidence type="ECO:0000313" key="2">
    <source>
        <dbReference type="EMBL" id="KAA8564436.1"/>
    </source>
</evidence>
<name>A0A5M9J9W4_MONFR</name>
<keyword evidence="1" id="KW-0472">Membrane</keyword>
<organism evidence="2 3">
    <name type="scientific">Monilinia fructicola</name>
    <name type="common">Brown rot fungus</name>
    <name type="synonym">Ciboria fructicola</name>
    <dbReference type="NCBI Taxonomy" id="38448"/>
    <lineage>
        <taxon>Eukaryota</taxon>
        <taxon>Fungi</taxon>
        <taxon>Dikarya</taxon>
        <taxon>Ascomycota</taxon>
        <taxon>Pezizomycotina</taxon>
        <taxon>Leotiomycetes</taxon>
        <taxon>Helotiales</taxon>
        <taxon>Sclerotiniaceae</taxon>
        <taxon>Monilinia</taxon>
    </lineage>
</organism>
<dbReference type="AlphaFoldDB" id="A0A5M9J9W4"/>
<keyword evidence="1" id="KW-0812">Transmembrane</keyword>
<proteinExistence type="predicted"/>
<evidence type="ECO:0000256" key="1">
    <source>
        <dbReference type="SAM" id="Phobius"/>
    </source>
</evidence>
<dbReference type="Proteomes" id="UP000322873">
    <property type="component" value="Unassembled WGS sequence"/>
</dbReference>
<keyword evidence="3" id="KW-1185">Reference proteome</keyword>
<protein>
    <submittedName>
        <fullName evidence="2">Uncharacterized protein</fullName>
    </submittedName>
</protein>
<evidence type="ECO:0000313" key="3">
    <source>
        <dbReference type="Proteomes" id="UP000322873"/>
    </source>
</evidence>
<reference evidence="2 3" key="1">
    <citation type="submission" date="2019-06" db="EMBL/GenBank/DDBJ databases">
        <title>Genome Sequence of the Brown Rot Fungal Pathogen Monilinia fructicola.</title>
        <authorList>
            <person name="De Miccolis Angelini R.M."/>
            <person name="Landi L."/>
            <person name="Abate D."/>
            <person name="Pollastro S."/>
            <person name="Romanazzi G."/>
            <person name="Faretra F."/>
        </authorList>
    </citation>
    <scope>NUCLEOTIDE SEQUENCE [LARGE SCALE GENOMIC DNA]</scope>
    <source>
        <strain evidence="2 3">Mfrc123</strain>
    </source>
</reference>
<gene>
    <name evidence="2" type="ORF">EYC84_011373</name>
</gene>
<dbReference type="EMBL" id="VICG01000015">
    <property type="protein sequence ID" value="KAA8564436.1"/>
    <property type="molecule type" value="Genomic_DNA"/>
</dbReference>
<accession>A0A5M9J9W4</accession>
<comment type="caution">
    <text evidence="2">The sequence shown here is derived from an EMBL/GenBank/DDBJ whole genome shotgun (WGS) entry which is preliminary data.</text>
</comment>
<sequence length="72" mass="7957">MGELRSVPSPAVIKFVCHIAARLAALTYIIVWLGEPEMFGLDCAVYTSYRIASHPCSSPFLLFPFPPSNVEE</sequence>